<dbReference type="Proteomes" id="UP001292094">
    <property type="component" value="Unassembled WGS sequence"/>
</dbReference>
<protein>
    <submittedName>
        <fullName evidence="1">Uncharacterized protein</fullName>
    </submittedName>
</protein>
<comment type="caution">
    <text evidence="1">The sequence shown here is derived from an EMBL/GenBank/DDBJ whole genome shotgun (WGS) entry which is preliminary data.</text>
</comment>
<gene>
    <name evidence="1" type="ORF">Pmani_005482</name>
</gene>
<evidence type="ECO:0000313" key="1">
    <source>
        <dbReference type="EMBL" id="KAK4323842.1"/>
    </source>
</evidence>
<reference evidence="1" key="1">
    <citation type="submission" date="2023-11" db="EMBL/GenBank/DDBJ databases">
        <title>Genome assemblies of two species of porcelain crab, Petrolisthes cinctipes and Petrolisthes manimaculis (Anomura: Porcellanidae).</title>
        <authorList>
            <person name="Angst P."/>
        </authorList>
    </citation>
    <scope>NUCLEOTIDE SEQUENCE</scope>
    <source>
        <strain evidence="1">PB745_02</strain>
        <tissue evidence="1">Gill</tissue>
    </source>
</reference>
<keyword evidence="2" id="KW-1185">Reference proteome</keyword>
<dbReference type="AlphaFoldDB" id="A0AAE1QEH9"/>
<proteinExistence type="predicted"/>
<accession>A0AAE1QEH9</accession>
<dbReference type="EMBL" id="JAWZYT010000409">
    <property type="protein sequence ID" value="KAK4323842.1"/>
    <property type="molecule type" value="Genomic_DNA"/>
</dbReference>
<organism evidence="1 2">
    <name type="scientific">Petrolisthes manimaculis</name>
    <dbReference type="NCBI Taxonomy" id="1843537"/>
    <lineage>
        <taxon>Eukaryota</taxon>
        <taxon>Metazoa</taxon>
        <taxon>Ecdysozoa</taxon>
        <taxon>Arthropoda</taxon>
        <taxon>Crustacea</taxon>
        <taxon>Multicrustacea</taxon>
        <taxon>Malacostraca</taxon>
        <taxon>Eumalacostraca</taxon>
        <taxon>Eucarida</taxon>
        <taxon>Decapoda</taxon>
        <taxon>Pleocyemata</taxon>
        <taxon>Anomura</taxon>
        <taxon>Galatheoidea</taxon>
        <taxon>Porcellanidae</taxon>
        <taxon>Petrolisthes</taxon>
    </lineage>
</organism>
<name>A0AAE1QEH9_9EUCA</name>
<sequence>MTTHPHLVDMLPWQDVLDTIVCNVKLSVPVPTLHAARLHRSSPKEQQDQLSCYSCNPCGSTRSIWDKKVA</sequence>
<evidence type="ECO:0000313" key="2">
    <source>
        <dbReference type="Proteomes" id="UP001292094"/>
    </source>
</evidence>